<dbReference type="SUPFAM" id="SSF103196">
    <property type="entry name" value="Roadblock/LC7 domain"/>
    <property type="match status" value="1"/>
</dbReference>
<dbReference type="PANTHER" id="PTHR36222">
    <property type="entry name" value="SERINE PROTEASE INHIBITOR RV3364C"/>
    <property type="match status" value="1"/>
</dbReference>
<organism evidence="2 3">
    <name type="scientific">Streptomyces humicola</name>
    <dbReference type="NCBI Taxonomy" id="2953240"/>
    <lineage>
        <taxon>Bacteria</taxon>
        <taxon>Bacillati</taxon>
        <taxon>Actinomycetota</taxon>
        <taxon>Actinomycetes</taxon>
        <taxon>Kitasatosporales</taxon>
        <taxon>Streptomycetaceae</taxon>
        <taxon>Streptomyces</taxon>
    </lineage>
</organism>
<dbReference type="SMART" id="SM00960">
    <property type="entry name" value="Robl_LC7"/>
    <property type="match status" value="1"/>
</dbReference>
<dbReference type="Gene3D" id="3.30.450.30">
    <property type="entry name" value="Dynein light chain 2a, cytoplasmic"/>
    <property type="match status" value="1"/>
</dbReference>
<dbReference type="Pfam" id="PF03259">
    <property type="entry name" value="Robl_LC7"/>
    <property type="match status" value="1"/>
</dbReference>
<dbReference type="InterPro" id="IPR004942">
    <property type="entry name" value="Roadblock/LAMTOR2_dom"/>
</dbReference>
<proteinExistence type="predicted"/>
<gene>
    <name evidence="2" type="ORF">NGB36_20395</name>
</gene>
<protein>
    <submittedName>
        <fullName evidence="2">Roadblock/LC7 domain-containing protein</fullName>
    </submittedName>
</protein>
<dbReference type="InterPro" id="IPR053141">
    <property type="entry name" value="Mycobact_SerProt_Inhib_Rv3364c"/>
</dbReference>
<dbReference type="Proteomes" id="UP001057702">
    <property type="component" value="Unassembled WGS sequence"/>
</dbReference>
<evidence type="ECO:0000313" key="2">
    <source>
        <dbReference type="EMBL" id="MCQ4082897.1"/>
    </source>
</evidence>
<evidence type="ECO:0000259" key="1">
    <source>
        <dbReference type="SMART" id="SM00960"/>
    </source>
</evidence>
<sequence>MTTPAPVNQAVSDLSWLLDNLVSQVPETKHALVLSEDGLPVARSKDLDRAGSEHLAAVASGLQSLARGIGKHFDGGPVRQTVIELENIFLFVTAAGRGARLAVLATSEVDAGTVAYEMNMLVKQVGRFLSAAPRADAETPGGRGDAA</sequence>
<keyword evidence="3" id="KW-1185">Reference proteome</keyword>
<comment type="caution">
    <text evidence="2">The sequence shown here is derived from an EMBL/GenBank/DDBJ whole genome shotgun (WGS) entry which is preliminary data.</text>
</comment>
<evidence type="ECO:0000313" key="3">
    <source>
        <dbReference type="Proteomes" id="UP001057702"/>
    </source>
</evidence>
<dbReference type="EMBL" id="JANFNG010000016">
    <property type="protein sequence ID" value="MCQ4082897.1"/>
    <property type="molecule type" value="Genomic_DNA"/>
</dbReference>
<feature type="domain" description="Roadblock/LAMTOR2" evidence="1">
    <location>
        <begin position="15"/>
        <end position="105"/>
    </location>
</feature>
<dbReference type="PANTHER" id="PTHR36222:SF1">
    <property type="entry name" value="SERINE PROTEASE INHIBITOR RV3364C"/>
    <property type="match status" value="1"/>
</dbReference>
<accession>A0ABT1Q2E1</accession>
<name>A0ABT1Q2E1_9ACTN</name>
<reference evidence="2" key="1">
    <citation type="submission" date="2022-06" db="EMBL/GenBank/DDBJ databases">
        <title>Draft genome sequence of Streptomyces sp. RB6PN25 isolated from peat swamp forest in Thailand.</title>
        <authorList>
            <person name="Duangmal K."/>
            <person name="Klaysubun C."/>
        </authorList>
    </citation>
    <scope>NUCLEOTIDE SEQUENCE</scope>
    <source>
        <strain evidence="2">RB6PN25</strain>
    </source>
</reference>
<dbReference type="RefSeq" id="WP_255921802.1">
    <property type="nucleotide sequence ID" value="NZ_JANFNG010000016.1"/>
</dbReference>